<feature type="compositionally biased region" description="Basic and acidic residues" evidence="9">
    <location>
        <begin position="667"/>
        <end position="676"/>
    </location>
</feature>
<keyword evidence="5" id="KW-0472">Membrane</keyword>
<dbReference type="Pfam" id="PF12796">
    <property type="entry name" value="Ank_2"/>
    <property type="match status" value="1"/>
</dbReference>
<dbReference type="PANTHER" id="PTHR12447:SF25">
    <property type="entry name" value="ANKYRIN REPEAT DOMAIN-CONTAINING PROTEIN 13C"/>
    <property type="match status" value="1"/>
</dbReference>
<feature type="compositionally biased region" description="Basic and acidic residues" evidence="9">
    <location>
        <begin position="360"/>
        <end position="373"/>
    </location>
</feature>
<feature type="region of interest" description="Disordered" evidence="9">
    <location>
        <begin position="360"/>
        <end position="527"/>
    </location>
</feature>
<feature type="compositionally biased region" description="Basic and acidic residues" evidence="9">
    <location>
        <begin position="466"/>
        <end position="475"/>
    </location>
</feature>
<gene>
    <name evidence="11" type="ORF">CBR_g48701</name>
</gene>
<feature type="compositionally biased region" description="Basic residues" evidence="9">
    <location>
        <begin position="696"/>
        <end position="711"/>
    </location>
</feature>
<evidence type="ECO:0000313" key="12">
    <source>
        <dbReference type="Proteomes" id="UP000265515"/>
    </source>
</evidence>
<keyword evidence="2" id="KW-0677">Repeat</keyword>
<reference evidence="11 12" key="1">
    <citation type="journal article" date="2018" name="Cell">
        <title>The Chara Genome: Secondary Complexity and Implications for Plant Terrestrialization.</title>
        <authorList>
            <person name="Nishiyama T."/>
            <person name="Sakayama H."/>
            <person name="Vries J.D."/>
            <person name="Buschmann H."/>
            <person name="Saint-Marcoux D."/>
            <person name="Ullrich K.K."/>
            <person name="Haas F.B."/>
            <person name="Vanderstraeten L."/>
            <person name="Becker D."/>
            <person name="Lang D."/>
            <person name="Vosolsobe S."/>
            <person name="Rombauts S."/>
            <person name="Wilhelmsson P.K.I."/>
            <person name="Janitza P."/>
            <person name="Kern R."/>
            <person name="Heyl A."/>
            <person name="Rumpler F."/>
            <person name="Villalobos L.I.A.C."/>
            <person name="Clay J.M."/>
            <person name="Skokan R."/>
            <person name="Toyoda A."/>
            <person name="Suzuki Y."/>
            <person name="Kagoshima H."/>
            <person name="Schijlen E."/>
            <person name="Tajeshwar N."/>
            <person name="Catarino B."/>
            <person name="Hetherington A.J."/>
            <person name="Saltykova A."/>
            <person name="Bonnot C."/>
            <person name="Breuninger H."/>
            <person name="Symeonidi A."/>
            <person name="Radhakrishnan G.V."/>
            <person name="Van Nieuwerburgh F."/>
            <person name="Deforce D."/>
            <person name="Chang C."/>
            <person name="Karol K.G."/>
            <person name="Hedrich R."/>
            <person name="Ulvskov P."/>
            <person name="Glockner G."/>
            <person name="Delwiche C.F."/>
            <person name="Petrasek J."/>
            <person name="Van de Peer Y."/>
            <person name="Friml J."/>
            <person name="Beilby M."/>
            <person name="Dolan L."/>
            <person name="Kohara Y."/>
            <person name="Sugano S."/>
            <person name="Fujiyama A."/>
            <person name="Delaux P.-M."/>
            <person name="Quint M."/>
            <person name="TheiBen G."/>
            <person name="Hagemann M."/>
            <person name="Harholt J."/>
            <person name="Dunand C."/>
            <person name="Zachgo S."/>
            <person name="Langdale J."/>
            <person name="Maumus F."/>
            <person name="Straeten D.V.D."/>
            <person name="Gould S.B."/>
            <person name="Rensing S.A."/>
        </authorList>
    </citation>
    <scope>NUCLEOTIDE SEQUENCE [LARGE SCALE GENOMIC DNA]</scope>
    <source>
        <strain evidence="11 12">S276</strain>
    </source>
</reference>
<evidence type="ECO:0000256" key="3">
    <source>
        <dbReference type="ARBA" id="ARBA00022824"/>
    </source>
</evidence>
<dbReference type="STRING" id="69332.A0A388K4G6"/>
<proteinExistence type="predicted"/>
<keyword evidence="4 8" id="KW-0040">ANK repeat</keyword>
<dbReference type="InterPro" id="IPR036770">
    <property type="entry name" value="Ankyrin_rpt-contain_sf"/>
</dbReference>
<comment type="caution">
    <text evidence="11">The sequence shown here is derived from an EMBL/GenBank/DDBJ whole genome shotgun (WGS) entry which is preliminary data.</text>
</comment>
<evidence type="ECO:0000259" key="10">
    <source>
        <dbReference type="Pfam" id="PF11904"/>
    </source>
</evidence>
<feature type="repeat" description="ANK" evidence="8">
    <location>
        <begin position="72"/>
        <end position="104"/>
    </location>
</feature>
<feature type="compositionally biased region" description="Low complexity" evidence="9">
    <location>
        <begin position="377"/>
        <end position="399"/>
    </location>
</feature>
<dbReference type="SUPFAM" id="SSF48403">
    <property type="entry name" value="Ankyrin repeat"/>
    <property type="match status" value="1"/>
</dbReference>
<feature type="region of interest" description="Disordered" evidence="9">
    <location>
        <begin position="693"/>
        <end position="722"/>
    </location>
</feature>
<evidence type="ECO:0000256" key="7">
    <source>
        <dbReference type="ARBA" id="ARBA00037107"/>
    </source>
</evidence>
<dbReference type="AlphaFoldDB" id="A0A388K4G6"/>
<dbReference type="SMART" id="SM00248">
    <property type="entry name" value="ANK"/>
    <property type="match status" value="3"/>
</dbReference>
<comment type="function">
    <text evidence="7">Acts as a molecular chaperone for G protein-coupled receptors, regulating their biogenesis and exit from the ER.</text>
</comment>
<evidence type="ECO:0000256" key="5">
    <source>
        <dbReference type="ARBA" id="ARBA00023136"/>
    </source>
</evidence>
<feature type="compositionally biased region" description="Low complexity" evidence="9">
    <location>
        <begin position="516"/>
        <end position="525"/>
    </location>
</feature>
<dbReference type="OrthoDB" id="1585644at2759"/>
<evidence type="ECO:0000256" key="2">
    <source>
        <dbReference type="ARBA" id="ARBA00022737"/>
    </source>
</evidence>
<dbReference type="PROSITE" id="PS50297">
    <property type="entry name" value="ANK_REP_REGION"/>
    <property type="match status" value="1"/>
</dbReference>
<accession>A0A388K4G6</accession>
<organism evidence="11 12">
    <name type="scientific">Chara braunii</name>
    <name type="common">Braun's stonewort</name>
    <dbReference type="NCBI Taxonomy" id="69332"/>
    <lineage>
        <taxon>Eukaryota</taxon>
        <taxon>Viridiplantae</taxon>
        <taxon>Streptophyta</taxon>
        <taxon>Charophyceae</taxon>
        <taxon>Charales</taxon>
        <taxon>Characeae</taxon>
        <taxon>Chara</taxon>
    </lineage>
</organism>
<evidence type="ECO:0000256" key="4">
    <source>
        <dbReference type="ARBA" id="ARBA00023043"/>
    </source>
</evidence>
<dbReference type="PANTHER" id="PTHR12447">
    <property type="entry name" value="ANKYRIN REPEAT DOMAIN-CONTAINING PROTEIN 13"/>
    <property type="match status" value="1"/>
</dbReference>
<feature type="region of interest" description="Disordered" evidence="9">
    <location>
        <begin position="655"/>
        <end position="676"/>
    </location>
</feature>
<name>A0A388K4G6_CHABU</name>
<evidence type="ECO:0000256" key="6">
    <source>
        <dbReference type="ARBA" id="ARBA00023186"/>
    </source>
</evidence>
<dbReference type="OMA" id="MANSGEH"/>
<evidence type="ECO:0000256" key="8">
    <source>
        <dbReference type="PROSITE-ProRule" id="PRU00023"/>
    </source>
</evidence>
<comment type="subcellular location">
    <subcellularLocation>
        <location evidence="1">Endoplasmic reticulum membrane</location>
    </subcellularLocation>
</comment>
<feature type="compositionally biased region" description="Basic and acidic residues" evidence="9">
    <location>
        <begin position="410"/>
        <end position="437"/>
    </location>
</feature>
<keyword evidence="12" id="KW-1185">Reference proteome</keyword>
<evidence type="ECO:0000313" key="11">
    <source>
        <dbReference type="EMBL" id="GBG64952.1"/>
    </source>
</evidence>
<keyword evidence="6" id="KW-0143">Chaperone</keyword>
<dbReference type="GO" id="GO:0005789">
    <property type="term" value="C:endoplasmic reticulum membrane"/>
    <property type="evidence" value="ECO:0007669"/>
    <property type="project" value="UniProtKB-SubCell"/>
</dbReference>
<feature type="compositionally biased region" description="Basic and acidic residues" evidence="9">
    <location>
        <begin position="712"/>
        <end position="722"/>
    </location>
</feature>
<dbReference type="Proteomes" id="UP000265515">
    <property type="component" value="Unassembled WGS sequence"/>
</dbReference>
<evidence type="ECO:0000256" key="9">
    <source>
        <dbReference type="SAM" id="MobiDB-lite"/>
    </source>
</evidence>
<dbReference type="Pfam" id="PF11904">
    <property type="entry name" value="ANKRD13_C"/>
    <property type="match status" value="1"/>
</dbReference>
<dbReference type="InterPro" id="IPR002110">
    <property type="entry name" value="Ankyrin_rpt"/>
</dbReference>
<keyword evidence="3" id="KW-0256">Endoplasmic reticulum</keyword>
<dbReference type="PROSITE" id="PS50088">
    <property type="entry name" value="ANK_REPEAT"/>
    <property type="match status" value="1"/>
</dbReference>
<feature type="compositionally biased region" description="Gly residues" evidence="9">
    <location>
        <begin position="438"/>
        <end position="450"/>
    </location>
</feature>
<sequence length="722" mass="78611">MAGPSSAVVQVDYSHSLLHAAIVRKDYAALRRILAALPKPTAASVKTEEESIAMEKRAEDASLVLDKRDVIGGETPLHLAVRLVDPQAVELLMAAGADVSLQNEAGWTALQEAVCNGEQGIATIIMRHYQVQAWAKWCRRLPRLSATMKRMRDFYMEVTWNFESSVIPFIGRIAPSDTYRIWKRGAALRADMTLAGFDGLRIQRSEQTFLFLGEGSKDGRLPPGTVCMLAHKEKEAVDALEGVGSQPNEAELAQDVAAMFQTNVYRAGIDVTEAVLSPQTNWRRQERVESVGSWKAKVYDMLHVQVSFRSRRVPGALSDEELFAGDADDAALANGNDYDEDNFSEILTEDERKQLEAVLRSDENEECGVRDGGGEPSCASGSGTCCGETSSNSSSLQNSMMTNGDVQEEDVGKDKEKEREKESKKAWFSWGKKEKNGKGGGGGSGGGAGSKGATPTGKSPARWKRHAEDEYRLIDDGEESNGETNSVNGGAASDGSIHRTSNGALDSHSESRKGGSRPSSSSPESEYVKGLKPTLWLTDDFPLTVQELLPLLDLMSPRVKAVRRLRELLTTKLPTGSFPVKVAIPIVPTIRVVVTFAKFVDESVIKARLEGKSGLSTPIGKAKKAAAEISTPAASSSSSGSSSSWLSWLRTATSSSHSSGSPTANGKAEDADQGIHLDEDVFKIPTEYKWIDLPERRRRQEKRKKASKKSKDKKESGKERWE</sequence>
<dbReference type="InterPro" id="IPR055285">
    <property type="entry name" value="ANKRD13_C"/>
</dbReference>
<dbReference type="Gramene" id="GBG64952">
    <property type="protein sequence ID" value="GBG64952"/>
    <property type="gene ID" value="CBR_g48701"/>
</dbReference>
<protein>
    <recommendedName>
        <fullName evidence="10">Ankyrin repeat domain-containing protein</fullName>
    </recommendedName>
</protein>
<evidence type="ECO:0000256" key="1">
    <source>
        <dbReference type="ARBA" id="ARBA00004586"/>
    </source>
</evidence>
<dbReference type="EMBL" id="BFEA01000056">
    <property type="protein sequence ID" value="GBG64952.1"/>
    <property type="molecule type" value="Genomic_DNA"/>
</dbReference>
<dbReference type="InterPro" id="IPR021832">
    <property type="entry name" value="ANKRD13"/>
</dbReference>
<feature type="domain" description="Ankyrin repeat" evidence="10">
    <location>
        <begin position="189"/>
        <end position="689"/>
    </location>
</feature>
<dbReference type="Gene3D" id="1.25.40.20">
    <property type="entry name" value="Ankyrin repeat-containing domain"/>
    <property type="match status" value="1"/>
</dbReference>